<comment type="similarity">
    <text evidence="1">Belongs to the baculoviridae LEF-11 family.</text>
</comment>
<feature type="region of interest" description="Disordered" evidence="5">
    <location>
        <begin position="1"/>
        <end position="23"/>
    </location>
</feature>
<evidence type="ECO:0000256" key="5">
    <source>
        <dbReference type="SAM" id="MobiDB-lite"/>
    </source>
</evidence>
<dbReference type="GeneID" id="80538050"/>
<evidence type="ECO:0000256" key="3">
    <source>
        <dbReference type="ARBA" id="ARBA00023015"/>
    </source>
</evidence>
<evidence type="ECO:0000313" key="7">
    <source>
        <dbReference type="Proteomes" id="UP000830719"/>
    </source>
</evidence>
<evidence type="ECO:0000256" key="2">
    <source>
        <dbReference type="ARBA" id="ARBA00017118"/>
    </source>
</evidence>
<reference evidence="6" key="1">
    <citation type="submission" date="2019-01" db="EMBL/GenBank/DDBJ databases">
        <authorList>
            <person name="Trentin L.B."/>
            <person name="Santos E.R."/>
            <person name="Silva L.A."/>
            <person name="Sosa-Gomez D.R."/>
            <person name="Ribeiro B.M."/>
            <person name="Ardisson-Araujo D.M.P."/>
        </authorList>
    </citation>
    <scope>NUCLEOTIDE SEQUENCE</scope>
    <source>
        <strain evidence="6">VPN54</strain>
    </source>
</reference>
<dbReference type="RefSeq" id="YP_010799612.1">
    <property type="nucleotide sequence ID" value="NC_076682.1"/>
</dbReference>
<gene>
    <name evidence="6" type="primary">lef-11</name>
</gene>
<feature type="compositionally biased region" description="Low complexity" evidence="5">
    <location>
        <begin position="13"/>
        <end position="22"/>
    </location>
</feature>
<organism evidence="6 7">
    <name type="scientific">Rachiplusia nu nucleopolyhedrovirus</name>
    <dbReference type="NCBI Taxonomy" id="2605775"/>
    <lineage>
        <taxon>Viruses</taxon>
        <taxon>Viruses incertae sedis</taxon>
        <taxon>Naldaviricetes</taxon>
        <taxon>Lefavirales</taxon>
        <taxon>Baculoviridae</taxon>
        <taxon>Alphabaculovirus</taxon>
        <taxon>Alphabaculovirus ranus</taxon>
    </lineage>
</organism>
<proteinExistence type="inferred from homology"/>
<dbReference type="GO" id="GO:0019058">
    <property type="term" value="P:viral life cycle"/>
    <property type="evidence" value="ECO:0007669"/>
    <property type="project" value="InterPro"/>
</dbReference>
<dbReference type="GO" id="GO:0006355">
    <property type="term" value="P:regulation of DNA-templated transcription"/>
    <property type="evidence" value="ECO:0007669"/>
    <property type="project" value="InterPro"/>
</dbReference>
<keyword evidence="4" id="KW-0804">Transcription</keyword>
<evidence type="ECO:0000256" key="1">
    <source>
        <dbReference type="ARBA" id="ARBA00008271"/>
    </source>
</evidence>
<keyword evidence="7" id="KW-1185">Reference proteome</keyword>
<dbReference type="Pfam" id="PF06385">
    <property type="entry name" value="Baculo_LEF-11"/>
    <property type="match status" value="1"/>
</dbReference>
<accession>A0AAE6M5P9</accession>
<keyword evidence="3" id="KW-0805">Transcription regulation</keyword>
<sequence length="152" mass="18177">MERTGQWRGVGGQQIQSSQLQQPKEYLQRQSLFSDRARTQEHSQCCLTRSEFYALVRETINKRKHERDVHNVCEHIFSKGFVTQIDYIRNKLDKALITVGGQQRQCKRLSNHVRKINNLFKLNKSLRIEYQETLSRYDSSRQEQSTVERQRY</sequence>
<evidence type="ECO:0000256" key="4">
    <source>
        <dbReference type="ARBA" id="ARBA00023163"/>
    </source>
</evidence>
<dbReference type="EMBL" id="MK419956">
    <property type="protein sequence ID" value="QEI03651.1"/>
    <property type="molecule type" value="Genomic_DNA"/>
</dbReference>
<dbReference type="KEGG" id="vg:80538050"/>
<dbReference type="Proteomes" id="UP000830719">
    <property type="component" value="Segment"/>
</dbReference>
<protein>
    <recommendedName>
        <fullName evidence="2">Late expression factor 11</fullName>
    </recommendedName>
</protein>
<evidence type="ECO:0000313" key="6">
    <source>
        <dbReference type="EMBL" id="QEI03651.1"/>
    </source>
</evidence>
<name>A0AAE6M5P9_9ABAC</name>
<dbReference type="InterPro" id="IPR009429">
    <property type="entry name" value="Baculo_LEF-11"/>
</dbReference>